<dbReference type="Pfam" id="PF10604">
    <property type="entry name" value="Polyketide_cyc2"/>
    <property type="match status" value="1"/>
</dbReference>
<name>A0A3N4S090_9ACTN</name>
<evidence type="ECO:0000313" key="1">
    <source>
        <dbReference type="EMBL" id="RPE36691.1"/>
    </source>
</evidence>
<keyword evidence="2" id="KW-1185">Reference proteome</keyword>
<dbReference type="EMBL" id="RKQG01000001">
    <property type="protein sequence ID" value="RPE36691.1"/>
    <property type="molecule type" value="Genomic_DNA"/>
</dbReference>
<dbReference type="InterPro" id="IPR019587">
    <property type="entry name" value="Polyketide_cyclase/dehydratase"/>
</dbReference>
<reference evidence="1 2" key="1">
    <citation type="submission" date="2018-11" db="EMBL/GenBank/DDBJ databases">
        <title>Sequencing the genomes of 1000 actinobacteria strains.</title>
        <authorList>
            <person name="Klenk H.-P."/>
        </authorList>
    </citation>
    <scope>NUCLEOTIDE SEQUENCE [LARGE SCALE GENOMIC DNA]</scope>
    <source>
        <strain evidence="1 2">DSM 44781</strain>
    </source>
</reference>
<gene>
    <name evidence="1" type="ORF">EDD38_5068</name>
</gene>
<dbReference type="RefSeq" id="WP_123819615.1">
    <property type="nucleotide sequence ID" value="NZ_JBEYIY010000071.1"/>
</dbReference>
<comment type="caution">
    <text evidence="1">The sequence shown here is derived from an EMBL/GenBank/DDBJ whole genome shotgun (WGS) entry which is preliminary data.</text>
</comment>
<dbReference type="Gene3D" id="3.30.530.20">
    <property type="match status" value="1"/>
</dbReference>
<dbReference type="SUPFAM" id="SSF55961">
    <property type="entry name" value="Bet v1-like"/>
    <property type="match status" value="1"/>
</dbReference>
<dbReference type="Proteomes" id="UP000266906">
    <property type="component" value="Unassembled WGS sequence"/>
</dbReference>
<dbReference type="InterPro" id="IPR023393">
    <property type="entry name" value="START-like_dom_sf"/>
</dbReference>
<sequence>MAQRQRLIDSPPEQVWDVLANPRSYAQWVVGTQDVLDADDHWPEVGARLRFLVGLGPAALEDTCVVRICEPGRRLELEAAAAPFGTARIAFSLIPWDRHTLLILDEHPLRGLGARLENPLTEFVLHLRNRRLLTNLARNAAHRGAPG</sequence>
<protein>
    <submittedName>
        <fullName evidence="1">Polyketide cyclase/dehydrase/lipid transport protein</fullName>
    </submittedName>
</protein>
<dbReference type="AlphaFoldDB" id="A0A3N4S090"/>
<evidence type="ECO:0000313" key="2">
    <source>
        <dbReference type="Proteomes" id="UP000266906"/>
    </source>
</evidence>
<dbReference type="CDD" id="cd07812">
    <property type="entry name" value="SRPBCC"/>
    <property type="match status" value="1"/>
</dbReference>
<accession>A0A3N4S090</accession>
<organism evidence="1 2">
    <name type="scientific">Kitasatospora cineracea</name>
    <dbReference type="NCBI Taxonomy" id="88074"/>
    <lineage>
        <taxon>Bacteria</taxon>
        <taxon>Bacillati</taxon>
        <taxon>Actinomycetota</taxon>
        <taxon>Actinomycetes</taxon>
        <taxon>Kitasatosporales</taxon>
        <taxon>Streptomycetaceae</taxon>
        <taxon>Kitasatospora</taxon>
    </lineage>
</organism>
<proteinExistence type="predicted"/>